<gene>
    <name evidence="2" type="ORF">ABS648_05190</name>
</gene>
<sequence length="408" mass="43368">MTWRDDYRPGSFRGVPFNLKRSSRSGGRRTVLNEYPLRDDASTEDIGRSARRFSLEMVLLGPDYMARRDRLISALEAAGPGTLVHPFYGELLVSVLDNYSCDESTEQGGRAAISVTFVETSTKPSPTDAQVPGALVNDAADVAQADAVAEFEDSFNVADYAGFVAEGAIDALSSATTSITEAGGLLAGAGRFSTLAGRLTGNLQGLILAPGNLATSILGMVRGLSATSDPWAAFRAQASLFNLGKSAKSVRPSGYVTPSRAQQAANQEAVYTLIERVAVTEAARLATGRPLDEAGKPFDGLTFTSRDQAAEVRDQVLVELDRQQLAAAQDRVRPLAAIATQVARDMNQRSASLAPLATYQPLTTQPALLIAHRLYGDARRAEEIVARNSIAHPGFVPGGVALEVLKDV</sequence>
<reference evidence="2" key="1">
    <citation type="submission" date="2023-08" db="EMBL/GenBank/DDBJ databases">
        <title>Increased levels of nutrients transform a symbiont into a lethal pathobiont.</title>
        <authorList>
            <person name="Lachnit T."/>
            <person name="Ulrich L."/>
            <person name="Willmer F.M."/>
            <person name="Hasenbein T."/>
            <person name="Steiner L.X."/>
            <person name="Wolters M."/>
            <person name="Herbst E.M."/>
            <person name="Deines P."/>
        </authorList>
    </citation>
    <scope>NUCLEOTIDE SEQUENCE</scope>
    <source>
        <strain evidence="2">T3</strain>
    </source>
</reference>
<dbReference type="EMBL" id="CP158373">
    <property type="protein sequence ID" value="XBY65164.1"/>
    <property type="molecule type" value="Genomic_DNA"/>
</dbReference>
<feature type="domain" description="DNA circulation N-terminal" evidence="1">
    <location>
        <begin position="7"/>
        <end position="91"/>
    </location>
</feature>
<dbReference type="InterPro" id="IPR009826">
    <property type="entry name" value="DNA_circ_N"/>
</dbReference>
<name>A0AAU7Y502_9PSED</name>
<proteinExistence type="predicted"/>
<dbReference type="RefSeq" id="WP_350447768.1">
    <property type="nucleotide sequence ID" value="NZ_CP158373.1"/>
</dbReference>
<protein>
    <submittedName>
        <fullName evidence="2">DNA circularization N-terminal domain-containing protein</fullName>
    </submittedName>
</protein>
<evidence type="ECO:0000259" key="1">
    <source>
        <dbReference type="Pfam" id="PF07157"/>
    </source>
</evidence>
<dbReference type="Pfam" id="PF07157">
    <property type="entry name" value="DNA_circ_N"/>
    <property type="match status" value="1"/>
</dbReference>
<evidence type="ECO:0000313" key="2">
    <source>
        <dbReference type="EMBL" id="XBY65164.1"/>
    </source>
</evidence>
<organism evidence="2">
    <name type="scientific">Pseudomonas solani</name>
    <dbReference type="NCBI Taxonomy" id="2731552"/>
    <lineage>
        <taxon>Bacteria</taxon>
        <taxon>Pseudomonadati</taxon>
        <taxon>Pseudomonadota</taxon>
        <taxon>Gammaproteobacteria</taxon>
        <taxon>Pseudomonadales</taxon>
        <taxon>Pseudomonadaceae</taxon>
        <taxon>Pseudomonas</taxon>
    </lineage>
</organism>
<dbReference type="AlphaFoldDB" id="A0AAU7Y502"/>
<accession>A0AAU7Y502</accession>